<evidence type="ECO:0000313" key="2">
    <source>
        <dbReference type="Proteomes" id="UP000469011"/>
    </source>
</evidence>
<comment type="caution">
    <text evidence="1">The sequence shown here is derived from an EMBL/GenBank/DDBJ whole genome shotgun (WGS) entry which is preliminary data.</text>
</comment>
<dbReference type="AlphaFoldDB" id="A0A6N9SZ40"/>
<proteinExistence type="predicted"/>
<sequence length="144" mass="16153">MTRRLYLAQNRMVISLPGYEAGPATPFEGVSFDSDTAFGGLILSRGVVVDTSPIADDNPLRTNDVLFDMPCPNLRPGYSTILFLTYTSPDLIDDRQGIRPQLLMEASYLDPLTLRIKRTRNVGDTYSRFVEFNGNDMYFMVLAS</sequence>
<organism evidence="1 2">
    <name type="scientific">Jiella pacifica</name>
    <dbReference type="NCBI Taxonomy" id="2696469"/>
    <lineage>
        <taxon>Bacteria</taxon>
        <taxon>Pseudomonadati</taxon>
        <taxon>Pseudomonadota</taxon>
        <taxon>Alphaproteobacteria</taxon>
        <taxon>Hyphomicrobiales</taxon>
        <taxon>Aurantimonadaceae</taxon>
        <taxon>Jiella</taxon>
    </lineage>
</organism>
<dbReference type="RefSeq" id="WP_163462103.1">
    <property type="nucleotide sequence ID" value="NZ_JAAAMG010000004.1"/>
</dbReference>
<accession>A0A6N9SZ40</accession>
<protein>
    <submittedName>
        <fullName evidence="1">Uncharacterized protein</fullName>
    </submittedName>
</protein>
<evidence type="ECO:0000313" key="1">
    <source>
        <dbReference type="EMBL" id="NDW04081.1"/>
    </source>
</evidence>
<dbReference type="Proteomes" id="UP000469011">
    <property type="component" value="Unassembled WGS sequence"/>
</dbReference>
<dbReference type="EMBL" id="JAAAMG010000004">
    <property type="protein sequence ID" value="NDW04081.1"/>
    <property type="molecule type" value="Genomic_DNA"/>
</dbReference>
<reference evidence="1 2" key="1">
    <citation type="submission" date="2020-01" db="EMBL/GenBank/DDBJ databases">
        <title>Jiella pacifica sp. nov.</title>
        <authorList>
            <person name="Xue Z."/>
            <person name="Zhu S."/>
            <person name="Chen J."/>
            <person name="Yang J."/>
        </authorList>
    </citation>
    <scope>NUCLEOTIDE SEQUENCE [LARGE SCALE GENOMIC DNA]</scope>
    <source>
        <strain evidence="1 2">40Bstr34</strain>
    </source>
</reference>
<keyword evidence="2" id="KW-1185">Reference proteome</keyword>
<name>A0A6N9SZ40_9HYPH</name>
<gene>
    <name evidence="1" type="ORF">GTK09_06525</name>
</gene>